<reference evidence="1" key="1">
    <citation type="submission" date="2021-01" db="EMBL/GenBank/DDBJ databases">
        <authorList>
            <consortium name="Genoscope - CEA"/>
            <person name="William W."/>
        </authorList>
    </citation>
    <scope>NUCLEOTIDE SEQUENCE</scope>
</reference>
<dbReference type="GO" id="GO:0005085">
    <property type="term" value="F:guanyl-nucleotide exchange factor activity"/>
    <property type="evidence" value="ECO:0007669"/>
    <property type="project" value="TreeGrafter"/>
</dbReference>
<dbReference type="EMBL" id="CAJJDN010000020">
    <property type="protein sequence ID" value="CAD8065734.1"/>
    <property type="molecule type" value="Genomic_DNA"/>
</dbReference>
<evidence type="ECO:0000313" key="2">
    <source>
        <dbReference type="Proteomes" id="UP000692954"/>
    </source>
</evidence>
<organism evidence="1 2">
    <name type="scientific">Paramecium sonneborni</name>
    <dbReference type="NCBI Taxonomy" id="65129"/>
    <lineage>
        <taxon>Eukaryota</taxon>
        <taxon>Sar</taxon>
        <taxon>Alveolata</taxon>
        <taxon>Ciliophora</taxon>
        <taxon>Intramacronucleata</taxon>
        <taxon>Oligohymenophorea</taxon>
        <taxon>Peniculida</taxon>
        <taxon>Parameciidae</taxon>
        <taxon>Paramecium</taxon>
    </lineage>
</organism>
<dbReference type="GO" id="GO:0031369">
    <property type="term" value="F:translation initiation factor binding"/>
    <property type="evidence" value="ECO:0007669"/>
    <property type="project" value="TreeGrafter"/>
</dbReference>
<dbReference type="InterPro" id="IPR051956">
    <property type="entry name" value="eIF2B_epsilon"/>
</dbReference>
<proteinExistence type="predicted"/>
<dbReference type="GO" id="GO:0003743">
    <property type="term" value="F:translation initiation factor activity"/>
    <property type="evidence" value="ECO:0007669"/>
    <property type="project" value="TreeGrafter"/>
</dbReference>
<dbReference type="OrthoDB" id="424572at2759"/>
<keyword evidence="2" id="KW-1185">Reference proteome</keyword>
<dbReference type="PANTHER" id="PTHR45887">
    <property type="entry name" value="TRANSLATION INITIATION FACTOR EIF-2B SUBUNIT EPSILON"/>
    <property type="match status" value="1"/>
</dbReference>
<dbReference type="PANTHER" id="PTHR45887:SF1">
    <property type="entry name" value="TRANSLATION INITIATION FACTOR EIF-2B SUBUNIT EPSILON"/>
    <property type="match status" value="1"/>
</dbReference>
<accession>A0A8S1LT46</accession>
<dbReference type="GO" id="GO:0005851">
    <property type="term" value="C:eukaryotic translation initiation factor 2B complex"/>
    <property type="evidence" value="ECO:0007669"/>
    <property type="project" value="TreeGrafter"/>
</dbReference>
<name>A0A8S1LT46_9CILI</name>
<protein>
    <submittedName>
        <fullName evidence="1">Uncharacterized protein</fullName>
    </submittedName>
</protein>
<dbReference type="AlphaFoldDB" id="A0A8S1LT46"/>
<gene>
    <name evidence="1" type="ORF">PSON_ATCC_30995.1.T0200394</name>
</gene>
<comment type="caution">
    <text evidence="1">The sequence shown here is derived from an EMBL/GenBank/DDBJ whole genome shotgun (WGS) entry which is preliminary data.</text>
</comment>
<dbReference type="Proteomes" id="UP000692954">
    <property type="component" value="Unassembled WGS sequence"/>
</dbReference>
<sequence length="126" mass="15145">MSQFYPVRQSQTQISKNLFQFVDDIIIEHQINLLSKKSIDQIIVLYRNQKNQNNNQLINILDSENLGDSFREFYSHKIIKQDFLLLFDDVIINISLKQVILKYQDQKKIRQNEHFINFCSLRNLKI</sequence>
<evidence type="ECO:0000313" key="1">
    <source>
        <dbReference type="EMBL" id="CAD8065734.1"/>
    </source>
</evidence>